<name>A0A433QA84_9FUNG</name>
<dbReference type="Proteomes" id="UP000274822">
    <property type="component" value="Unassembled WGS sequence"/>
</dbReference>
<sequence length="129" mass="14394">MLNPLRDLGMLEKPHLNQFVHPIIDTALWLFGKINYISGEIPIQGQKSQIRADCVGYINDVTNYPLVCGEGARPGASTKKRIEDVTKNATSMARLYNNIIIAEADARHRLFVDLRTYGLTAHGTETIRG</sequence>
<organism evidence="1 2">
    <name type="scientific">Jimgerdemannia flammicorona</name>
    <dbReference type="NCBI Taxonomy" id="994334"/>
    <lineage>
        <taxon>Eukaryota</taxon>
        <taxon>Fungi</taxon>
        <taxon>Fungi incertae sedis</taxon>
        <taxon>Mucoromycota</taxon>
        <taxon>Mucoromycotina</taxon>
        <taxon>Endogonomycetes</taxon>
        <taxon>Endogonales</taxon>
        <taxon>Endogonaceae</taxon>
        <taxon>Jimgerdemannia</taxon>
    </lineage>
</organism>
<evidence type="ECO:0000313" key="1">
    <source>
        <dbReference type="EMBL" id="RUS26634.1"/>
    </source>
</evidence>
<dbReference type="EMBL" id="RBNJ01010019">
    <property type="protein sequence ID" value="RUS26634.1"/>
    <property type="molecule type" value="Genomic_DNA"/>
</dbReference>
<protein>
    <submittedName>
        <fullName evidence="1">Uncharacterized protein</fullName>
    </submittedName>
</protein>
<keyword evidence="2" id="KW-1185">Reference proteome</keyword>
<evidence type="ECO:0000313" key="2">
    <source>
        <dbReference type="Proteomes" id="UP000274822"/>
    </source>
</evidence>
<proteinExistence type="predicted"/>
<comment type="caution">
    <text evidence="1">The sequence shown here is derived from an EMBL/GenBank/DDBJ whole genome shotgun (WGS) entry which is preliminary data.</text>
</comment>
<reference evidence="1 2" key="1">
    <citation type="journal article" date="2018" name="New Phytol.">
        <title>Phylogenomics of Endogonaceae and evolution of mycorrhizas within Mucoromycota.</title>
        <authorList>
            <person name="Chang Y."/>
            <person name="Desiro A."/>
            <person name="Na H."/>
            <person name="Sandor L."/>
            <person name="Lipzen A."/>
            <person name="Clum A."/>
            <person name="Barry K."/>
            <person name="Grigoriev I.V."/>
            <person name="Martin F.M."/>
            <person name="Stajich J.E."/>
            <person name="Smith M.E."/>
            <person name="Bonito G."/>
            <person name="Spatafora J.W."/>
        </authorList>
    </citation>
    <scope>NUCLEOTIDE SEQUENCE [LARGE SCALE GENOMIC DNA]</scope>
    <source>
        <strain evidence="1 2">AD002</strain>
    </source>
</reference>
<accession>A0A433QA84</accession>
<gene>
    <name evidence="1" type="ORF">BC938DRAFT_470504</name>
</gene>
<dbReference type="AlphaFoldDB" id="A0A433QA84"/>